<evidence type="ECO:0000313" key="1">
    <source>
        <dbReference type="EMBL" id="KAK3794960.1"/>
    </source>
</evidence>
<keyword evidence="2" id="KW-1185">Reference proteome</keyword>
<name>A0AAE1AVT1_9GAST</name>
<proteinExistence type="predicted"/>
<gene>
    <name evidence="1" type="ORF">RRG08_001106</name>
</gene>
<organism evidence="1 2">
    <name type="scientific">Elysia crispata</name>
    <name type="common">lettuce slug</name>
    <dbReference type="NCBI Taxonomy" id="231223"/>
    <lineage>
        <taxon>Eukaryota</taxon>
        <taxon>Metazoa</taxon>
        <taxon>Spiralia</taxon>
        <taxon>Lophotrochozoa</taxon>
        <taxon>Mollusca</taxon>
        <taxon>Gastropoda</taxon>
        <taxon>Heterobranchia</taxon>
        <taxon>Euthyneura</taxon>
        <taxon>Panpulmonata</taxon>
        <taxon>Sacoglossa</taxon>
        <taxon>Placobranchoidea</taxon>
        <taxon>Plakobranchidae</taxon>
        <taxon>Elysia</taxon>
    </lineage>
</organism>
<dbReference type="AlphaFoldDB" id="A0AAE1AVT1"/>
<evidence type="ECO:0000313" key="2">
    <source>
        <dbReference type="Proteomes" id="UP001283361"/>
    </source>
</evidence>
<reference evidence="1" key="1">
    <citation type="journal article" date="2023" name="G3 (Bethesda)">
        <title>A reference genome for the long-term kleptoplast-retaining sea slug Elysia crispata morphotype clarki.</title>
        <authorList>
            <person name="Eastman K.E."/>
            <person name="Pendleton A.L."/>
            <person name="Shaikh M.A."/>
            <person name="Suttiyut T."/>
            <person name="Ogas R."/>
            <person name="Tomko P."/>
            <person name="Gavelis G."/>
            <person name="Widhalm J.R."/>
            <person name="Wisecaver J.H."/>
        </authorList>
    </citation>
    <scope>NUCLEOTIDE SEQUENCE</scope>
    <source>
        <strain evidence="1">ECLA1</strain>
    </source>
</reference>
<accession>A0AAE1AVT1</accession>
<dbReference type="Proteomes" id="UP001283361">
    <property type="component" value="Unassembled WGS sequence"/>
</dbReference>
<sequence length="109" mass="12858">MTYLSLDDISLLRRFRYCQTALRSWPISETEVNRLDHAKFNLCLKLVSHQCQGIKVNQKEFKRNHLHLGSSTLKRLKAFDEIAMHFKTSDYLKFKNNLESRSLILSTLN</sequence>
<protein>
    <submittedName>
        <fullName evidence="1">Uncharacterized protein</fullName>
    </submittedName>
</protein>
<comment type="caution">
    <text evidence="1">The sequence shown here is derived from an EMBL/GenBank/DDBJ whole genome shotgun (WGS) entry which is preliminary data.</text>
</comment>
<dbReference type="EMBL" id="JAWDGP010001087">
    <property type="protein sequence ID" value="KAK3794960.1"/>
    <property type="molecule type" value="Genomic_DNA"/>
</dbReference>